<feature type="chain" id="PRO_5015975919" evidence="4">
    <location>
        <begin position="21"/>
        <end position="655"/>
    </location>
</feature>
<evidence type="ECO:0000313" key="6">
    <source>
        <dbReference type="EMBL" id="PZO89816.1"/>
    </source>
</evidence>
<dbReference type="PANTHER" id="PTHR37423">
    <property type="entry name" value="SOLUBLE LYTIC MUREIN TRANSGLYCOSYLASE-RELATED"/>
    <property type="match status" value="1"/>
</dbReference>
<dbReference type="AlphaFoldDB" id="A0A2W5A917"/>
<sequence>MLVRVSLMALLLAAPSPPTLQPVAAQQTLMPLPPPSPRIAQAIAEWDRLRQSDSFAFSDYAAFLTAHPGWPGESAMRRAAERALSPDTMEPRQVAGFFDRFPPLSNAGQARYAEALAALGRADEARAAARKAWTSGALSTLDEGRVLSAFGGYFTLADQDERMDRLLWANSTTAAQRQFQLVSPNRRDLFAARLAMRTRAADAEMLVAQTQALGMSDAGYVADRALWLRATGRTAEAQAMLAAPRRLTTRPVDAEKWFETLLSFTREAQDSGQYLTAWNIGRQVDDALPAGAIVRDQPYGVRDDYTSVVWRAGMIAFSNLNRPADAIGLFQRYADAAKSPQSRTRGYYWAGRAAQAAGRDPLPYFTQAAAFADQFYGQLALERLGRPVLAPPALAAERPTPAERQAFLNREIVQAARWLGMNGRWQDQTQFVRTIATSVESPTEHALADDLSRAIGRPDLAVMVARAQRNDGRSDYVLVGFPQVPVPPANQPSWTMIHAIARQESQFDREIVSHAGARGLMQLMPATARETAGKIGVGFDAGALTMDSGYNIQLGSAHFQRLLDYFGGSYPLAVAAYNAGQGNVNKWIRANGDPRDSSVDWTLWIEKIPFSETRNYVQRVLENAVVYDTLNPARQRQAANAPLSYYLGKGSSGGL</sequence>
<dbReference type="Proteomes" id="UP000249066">
    <property type="component" value="Unassembled WGS sequence"/>
</dbReference>
<evidence type="ECO:0000256" key="2">
    <source>
        <dbReference type="ARBA" id="ARBA00009387"/>
    </source>
</evidence>
<organism evidence="6 7">
    <name type="scientific">Sphingomonas sanxanigenens</name>
    <dbReference type="NCBI Taxonomy" id="397260"/>
    <lineage>
        <taxon>Bacteria</taxon>
        <taxon>Pseudomonadati</taxon>
        <taxon>Pseudomonadota</taxon>
        <taxon>Alphaproteobacteria</taxon>
        <taxon>Sphingomonadales</taxon>
        <taxon>Sphingomonadaceae</taxon>
        <taxon>Sphingomonas</taxon>
    </lineage>
</organism>
<reference evidence="6 7" key="1">
    <citation type="submission" date="2017-08" db="EMBL/GenBank/DDBJ databases">
        <title>Infants hospitalized years apart are colonized by the same room-sourced microbial strains.</title>
        <authorList>
            <person name="Brooks B."/>
            <person name="Olm M.R."/>
            <person name="Firek B.A."/>
            <person name="Baker R."/>
            <person name="Thomas B.C."/>
            <person name="Morowitz M.J."/>
            <person name="Banfield J.F."/>
        </authorList>
    </citation>
    <scope>NUCLEOTIDE SEQUENCE [LARGE SCALE GENOMIC DNA]</scope>
    <source>
        <strain evidence="6">S2_018_000_R2_101</strain>
    </source>
</reference>
<feature type="signal peptide" evidence="4">
    <location>
        <begin position="1"/>
        <end position="20"/>
    </location>
</feature>
<dbReference type="GO" id="GO:0042597">
    <property type="term" value="C:periplasmic space"/>
    <property type="evidence" value="ECO:0007669"/>
    <property type="project" value="InterPro"/>
</dbReference>
<comment type="similarity">
    <text evidence="2">Belongs to the virb1 family.</text>
</comment>
<evidence type="ECO:0000256" key="3">
    <source>
        <dbReference type="ARBA" id="ARBA00022729"/>
    </source>
</evidence>
<dbReference type="Pfam" id="PF01464">
    <property type="entry name" value="SLT"/>
    <property type="match status" value="1"/>
</dbReference>
<evidence type="ECO:0000259" key="5">
    <source>
        <dbReference type="Pfam" id="PF01464"/>
    </source>
</evidence>
<comment type="similarity">
    <text evidence="1">Belongs to the transglycosylase Slt family.</text>
</comment>
<dbReference type="EMBL" id="QFNN01000045">
    <property type="protein sequence ID" value="PZO89816.1"/>
    <property type="molecule type" value="Genomic_DNA"/>
</dbReference>
<dbReference type="Gene3D" id="1.25.20.10">
    <property type="entry name" value="Bacterial muramidases"/>
    <property type="match status" value="1"/>
</dbReference>
<dbReference type="InterPro" id="IPR008939">
    <property type="entry name" value="Lytic_TGlycosylase_superhlx_U"/>
</dbReference>
<dbReference type="GO" id="GO:0004553">
    <property type="term" value="F:hydrolase activity, hydrolyzing O-glycosyl compounds"/>
    <property type="evidence" value="ECO:0007669"/>
    <property type="project" value="InterPro"/>
</dbReference>
<dbReference type="InterPro" id="IPR008258">
    <property type="entry name" value="Transglycosylase_SLT_dom_1"/>
</dbReference>
<protein>
    <submittedName>
        <fullName evidence="6">Lytic transglycosylase</fullName>
    </submittedName>
</protein>
<proteinExistence type="inferred from homology"/>
<feature type="domain" description="Transglycosylase SLT" evidence="5">
    <location>
        <begin position="493"/>
        <end position="595"/>
    </location>
</feature>
<comment type="caution">
    <text evidence="6">The sequence shown here is derived from an EMBL/GenBank/DDBJ whole genome shotgun (WGS) entry which is preliminary data.</text>
</comment>
<evidence type="ECO:0000256" key="1">
    <source>
        <dbReference type="ARBA" id="ARBA00007734"/>
    </source>
</evidence>
<accession>A0A2W5A917</accession>
<dbReference type="Gene3D" id="1.10.530.10">
    <property type="match status" value="1"/>
</dbReference>
<evidence type="ECO:0000256" key="4">
    <source>
        <dbReference type="SAM" id="SignalP"/>
    </source>
</evidence>
<dbReference type="CDD" id="cd13401">
    <property type="entry name" value="Slt70-like"/>
    <property type="match status" value="1"/>
</dbReference>
<name>A0A2W5A917_9SPHN</name>
<dbReference type="SUPFAM" id="SSF53955">
    <property type="entry name" value="Lysozyme-like"/>
    <property type="match status" value="1"/>
</dbReference>
<dbReference type="InterPro" id="IPR023346">
    <property type="entry name" value="Lysozyme-like_dom_sf"/>
</dbReference>
<dbReference type="PANTHER" id="PTHR37423:SF2">
    <property type="entry name" value="MEMBRANE-BOUND LYTIC MUREIN TRANSGLYCOSYLASE C"/>
    <property type="match status" value="1"/>
</dbReference>
<dbReference type="SUPFAM" id="SSF48435">
    <property type="entry name" value="Bacterial muramidases"/>
    <property type="match status" value="1"/>
</dbReference>
<keyword evidence="3 4" id="KW-0732">Signal</keyword>
<gene>
    <name evidence="6" type="ORF">DI623_08985</name>
</gene>
<evidence type="ECO:0000313" key="7">
    <source>
        <dbReference type="Proteomes" id="UP000249066"/>
    </source>
</evidence>